<keyword evidence="2" id="KW-0813">Transport</keyword>
<dbReference type="InterPro" id="IPR004638">
    <property type="entry name" value="EmrB-like"/>
</dbReference>
<evidence type="ECO:0000256" key="2">
    <source>
        <dbReference type="ARBA" id="ARBA00022448"/>
    </source>
</evidence>
<feature type="transmembrane region" description="Helical" evidence="7">
    <location>
        <begin position="132"/>
        <end position="150"/>
    </location>
</feature>
<organism evidence="9 10">
    <name type="scientific">Actinomadura meridiana</name>
    <dbReference type="NCBI Taxonomy" id="559626"/>
    <lineage>
        <taxon>Bacteria</taxon>
        <taxon>Bacillati</taxon>
        <taxon>Actinomycetota</taxon>
        <taxon>Actinomycetes</taxon>
        <taxon>Streptosporangiales</taxon>
        <taxon>Thermomonosporaceae</taxon>
        <taxon>Actinomadura</taxon>
    </lineage>
</organism>
<feature type="transmembrane region" description="Helical" evidence="7">
    <location>
        <begin position="98"/>
        <end position="120"/>
    </location>
</feature>
<dbReference type="Gene3D" id="1.20.1250.20">
    <property type="entry name" value="MFS general substrate transporter like domains"/>
    <property type="match status" value="1"/>
</dbReference>
<keyword evidence="10" id="KW-1185">Reference proteome</keyword>
<evidence type="ECO:0000259" key="8">
    <source>
        <dbReference type="PROSITE" id="PS50850"/>
    </source>
</evidence>
<reference evidence="10" key="1">
    <citation type="journal article" date="2019" name="Int. J. Syst. Evol. Microbiol.">
        <title>The Global Catalogue of Microorganisms (GCM) 10K type strain sequencing project: providing services to taxonomists for standard genome sequencing and annotation.</title>
        <authorList>
            <consortium name="The Broad Institute Genomics Platform"/>
            <consortium name="The Broad Institute Genome Sequencing Center for Infectious Disease"/>
            <person name="Wu L."/>
            <person name="Ma J."/>
        </authorList>
    </citation>
    <scope>NUCLEOTIDE SEQUENCE [LARGE SCALE GENOMIC DNA]</scope>
    <source>
        <strain evidence="10">JCM 17440</strain>
    </source>
</reference>
<dbReference type="PANTHER" id="PTHR42718:SF48">
    <property type="entry name" value="CONSERVED TWO-DOMAIN MEMBRANE PROTEIN-RELATED"/>
    <property type="match status" value="1"/>
</dbReference>
<dbReference type="InterPro" id="IPR011701">
    <property type="entry name" value="MFS"/>
</dbReference>
<keyword evidence="4 7" id="KW-0812">Transmembrane</keyword>
<evidence type="ECO:0000313" key="10">
    <source>
        <dbReference type="Proteomes" id="UP001501710"/>
    </source>
</evidence>
<feature type="transmembrane region" description="Helical" evidence="7">
    <location>
        <begin position="73"/>
        <end position="92"/>
    </location>
</feature>
<evidence type="ECO:0000256" key="4">
    <source>
        <dbReference type="ARBA" id="ARBA00022692"/>
    </source>
</evidence>
<dbReference type="PROSITE" id="PS50850">
    <property type="entry name" value="MFS"/>
    <property type="match status" value="1"/>
</dbReference>
<feature type="transmembrane region" description="Helical" evidence="7">
    <location>
        <begin position="156"/>
        <end position="175"/>
    </location>
</feature>
<feature type="transmembrane region" description="Helical" evidence="7">
    <location>
        <begin position="326"/>
        <end position="346"/>
    </location>
</feature>
<keyword evidence="5 7" id="KW-1133">Transmembrane helix</keyword>
<dbReference type="RefSeq" id="WP_344893484.1">
    <property type="nucleotide sequence ID" value="NZ_BAABAS010000005.1"/>
</dbReference>
<dbReference type="PANTHER" id="PTHR42718">
    <property type="entry name" value="MAJOR FACILITATOR SUPERFAMILY MULTIDRUG TRANSPORTER MFSC"/>
    <property type="match status" value="1"/>
</dbReference>
<dbReference type="EMBL" id="BAABAS010000005">
    <property type="protein sequence ID" value="GAA4228985.1"/>
    <property type="molecule type" value="Genomic_DNA"/>
</dbReference>
<feature type="transmembrane region" description="Helical" evidence="7">
    <location>
        <begin position="390"/>
        <end position="414"/>
    </location>
</feature>
<evidence type="ECO:0000256" key="6">
    <source>
        <dbReference type="ARBA" id="ARBA00023136"/>
    </source>
</evidence>
<gene>
    <name evidence="9" type="ORF">GCM10022254_20420</name>
</gene>
<proteinExistence type="predicted"/>
<dbReference type="Gene3D" id="1.20.1720.10">
    <property type="entry name" value="Multidrug resistance protein D"/>
    <property type="match status" value="1"/>
</dbReference>
<feature type="transmembrane region" description="Helical" evidence="7">
    <location>
        <begin position="221"/>
        <end position="241"/>
    </location>
</feature>
<feature type="transmembrane region" description="Helical" evidence="7">
    <location>
        <begin position="426"/>
        <end position="444"/>
    </location>
</feature>
<dbReference type="Pfam" id="PF07690">
    <property type="entry name" value="MFS_1"/>
    <property type="match status" value="1"/>
</dbReference>
<feature type="domain" description="Major facilitator superfamily (MFS) profile" evidence="8">
    <location>
        <begin position="6"/>
        <end position="449"/>
    </location>
</feature>
<evidence type="ECO:0000256" key="7">
    <source>
        <dbReference type="SAM" id="Phobius"/>
    </source>
</evidence>
<keyword evidence="3" id="KW-1003">Cell membrane</keyword>
<dbReference type="Proteomes" id="UP001501710">
    <property type="component" value="Unassembled WGS sequence"/>
</dbReference>
<dbReference type="NCBIfam" id="TIGR00711">
    <property type="entry name" value="efflux_EmrB"/>
    <property type="match status" value="1"/>
</dbReference>
<feature type="transmembrane region" description="Helical" evidence="7">
    <location>
        <begin position="352"/>
        <end position="378"/>
    </location>
</feature>
<accession>A0ABP8BWV0</accession>
<evidence type="ECO:0000313" key="9">
    <source>
        <dbReference type="EMBL" id="GAA4228985.1"/>
    </source>
</evidence>
<dbReference type="PRINTS" id="PR01036">
    <property type="entry name" value="TCRTETB"/>
</dbReference>
<dbReference type="InterPro" id="IPR020846">
    <property type="entry name" value="MFS_dom"/>
</dbReference>
<protein>
    <recommendedName>
        <fullName evidence="8">Major facilitator superfamily (MFS) profile domain-containing protein</fullName>
    </recommendedName>
</protein>
<dbReference type="CDD" id="cd17321">
    <property type="entry name" value="MFS_MMR_MDR_like"/>
    <property type="match status" value="1"/>
</dbReference>
<comment type="subcellular location">
    <subcellularLocation>
        <location evidence="1">Cell membrane</location>
        <topology evidence="1">Multi-pass membrane protein</topology>
    </subcellularLocation>
</comment>
<dbReference type="SUPFAM" id="SSF103473">
    <property type="entry name" value="MFS general substrate transporter"/>
    <property type="match status" value="1"/>
</dbReference>
<keyword evidence="6 7" id="KW-0472">Membrane</keyword>
<feature type="transmembrane region" description="Helical" evidence="7">
    <location>
        <begin position="39"/>
        <end position="61"/>
    </location>
</feature>
<feature type="transmembrane region" description="Helical" evidence="7">
    <location>
        <begin position="292"/>
        <end position="314"/>
    </location>
</feature>
<comment type="caution">
    <text evidence="9">The sequence shown here is derived from an EMBL/GenBank/DDBJ whole genome shotgun (WGS) entry which is preliminary data.</text>
</comment>
<evidence type="ECO:0000256" key="3">
    <source>
        <dbReference type="ARBA" id="ARBA00022475"/>
    </source>
</evidence>
<evidence type="ECO:0000256" key="5">
    <source>
        <dbReference type="ARBA" id="ARBA00022989"/>
    </source>
</evidence>
<evidence type="ECO:0000256" key="1">
    <source>
        <dbReference type="ARBA" id="ARBA00004651"/>
    </source>
</evidence>
<sequence length="461" mass="47523">MAGSLVLALACGATLLTFLDTTVVNIAFPEIQKSLPSASFAHLTWIVTSYTTVFAALLTTAGRCSDALGHRKVFTVAVVVFTLASASCAVSANLTMLVISRVVQGVGAAALIPSALGLVLVNTPPERRTKAIGYWGAAGAVAAVVGPAVGGSVTNWVSWRMIFAINLPIGLVMIYGALRHLRWSAEPRTGRLPDLLGTALITVGIGSLVVGLSQAGDWGLASARVLALTLGGLLVTAAGVLRSRGHRAPAIDLGLFRIQTFAAANAAVALFSGAMYIILLVSPLYLTDLWHYSLFEAALSVTPGAFASLVVSLYLGKRATPRVQRVATMVGAACLLVTSVTMYGVLNDHRSFWVWLPFSVGGGVAAGLVLTALSAAVAVSVPPTKFAASIGLLTTSRQAGGSLGIAIMAAMLSGSRAGHPEQIRDVFLVCAVGALLALVPTPFLHRRVQAPVPAPDPAQSS</sequence>
<feature type="transmembrane region" description="Helical" evidence="7">
    <location>
        <begin position="262"/>
        <end position="286"/>
    </location>
</feature>
<dbReference type="InterPro" id="IPR036259">
    <property type="entry name" value="MFS_trans_sf"/>
</dbReference>
<name>A0ABP8BWV0_9ACTN</name>
<feature type="transmembrane region" description="Helical" evidence="7">
    <location>
        <begin position="195"/>
        <end position="215"/>
    </location>
</feature>